<evidence type="ECO:0000256" key="4">
    <source>
        <dbReference type="ARBA" id="ARBA00022989"/>
    </source>
</evidence>
<dbReference type="InterPro" id="IPR052027">
    <property type="entry name" value="PspC"/>
</dbReference>
<dbReference type="Pfam" id="PF22744">
    <property type="entry name" value="Toast-rack_PspC-Cterm"/>
    <property type="match status" value="1"/>
</dbReference>
<dbReference type="InterPro" id="IPR054319">
    <property type="entry name" value="PspC-rel_ToastRack"/>
</dbReference>
<feature type="domain" description="Phage shock protein PspC N-terminal" evidence="8">
    <location>
        <begin position="111"/>
        <end position="174"/>
    </location>
</feature>
<evidence type="ECO:0000256" key="5">
    <source>
        <dbReference type="ARBA" id="ARBA00023136"/>
    </source>
</evidence>
<comment type="subcellular location">
    <subcellularLocation>
        <location evidence="1">Cell membrane</location>
        <topology evidence="1">Single-pass membrane protein</topology>
    </subcellularLocation>
</comment>
<feature type="domain" description="Putative auto-transporter adhesin head GIN" evidence="9">
    <location>
        <begin position="601"/>
        <end position="783"/>
    </location>
</feature>
<dbReference type="EMBL" id="AP025292">
    <property type="protein sequence ID" value="BDC99001.1"/>
    <property type="molecule type" value="Genomic_DNA"/>
</dbReference>
<feature type="domain" description="Phage shock protein PspC N-terminal" evidence="8">
    <location>
        <begin position="185"/>
        <end position="241"/>
    </location>
</feature>
<feature type="transmembrane region" description="Helical" evidence="7">
    <location>
        <begin position="363"/>
        <end position="387"/>
    </location>
</feature>
<evidence type="ECO:0000259" key="9">
    <source>
        <dbReference type="Pfam" id="PF10988"/>
    </source>
</evidence>
<evidence type="ECO:0000259" key="10">
    <source>
        <dbReference type="Pfam" id="PF22571"/>
    </source>
</evidence>
<evidence type="ECO:0000256" key="6">
    <source>
        <dbReference type="SAM" id="MobiDB-lite"/>
    </source>
</evidence>
<dbReference type="Gene3D" id="2.160.20.120">
    <property type="match status" value="1"/>
</dbReference>
<evidence type="ECO:0000256" key="1">
    <source>
        <dbReference type="ARBA" id="ARBA00004162"/>
    </source>
</evidence>
<dbReference type="Proteomes" id="UP001354989">
    <property type="component" value="Chromosome"/>
</dbReference>
<dbReference type="PANTHER" id="PTHR33885:SF3">
    <property type="entry name" value="PHAGE SHOCK PROTEIN C"/>
    <property type="match status" value="1"/>
</dbReference>
<keyword evidence="4 7" id="KW-1133">Transmembrane helix</keyword>
<evidence type="ECO:0000256" key="2">
    <source>
        <dbReference type="ARBA" id="ARBA00022475"/>
    </source>
</evidence>
<feature type="transmembrane region" description="Helical" evidence="7">
    <location>
        <begin position="146"/>
        <end position="172"/>
    </location>
</feature>
<accession>A0ABN6L6Z1</accession>
<dbReference type="RefSeq" id="WP_338398004.1">
    <property type="nucleotide sequence ID" value="NZ_AP025292.1"/>
</dbReference>
<evidence type="ECO:0000313" key="12">
    <source>
        <dbReference type="EMBL" id="BDC99001.1"/>
    </source>
</evidence>
<evidence type="ECO:0000313" key="13">
    <source>
        <dbReference type="Proteomes" id="UP001354989"/>
    </source>
</evidence>
<evidence type="ECO:0000256" key="3">
    <source>
        <dbReference type="ARBA" id="ARBA00022692"/>
    </source>
</evidence>
<keyword evidence="13" id="KW-1185">Reference proteome</keyword>
<feature type="transmembrane region" description="Helical" evidence="7">
    <location>
        <begin position="323"/>
        <end position="343"/>
    </location>
</feature>
<proteinExistence type="predicted"/>
<feature type="domain" description="PspC-related ToastRack" evidence="11">
    <location>
        <begin position="451"/>
        <end position="575"/>
    </location>
</feature>
<dbReference type="InterPro" id="IPR007168">
    <property type="entry name" value="Phageshock_PspC_N"/>
</dbReference>
<evidence type="ECO:0000259" key="8">
    <source>
        <dbReference type="Pfam" id="PF04024"/>
    </source>
</evidence>
<dbReference type="Pfam" id="PF10988">
    <property type="entry name" value="DUF2807"/>
    <property type="match status" value="1"/>
</dbReference>
<organism evidence="12 13">
    <name type="scientific">Persicobacter psychrovividus</name>
    <dbReference type="NCBI Taxonomy" id="387638"/>
    <lineage>
        <taxon>Bacteria</taxon>
        <taxon>Pseudomonadati</taxon>
        <taxon>Bacteroidota</taxon>
        <taxon>Cytophagia</taxon>
        <taxon>Cytophagales</taxon>
        <taxon>Persicobacteraceae</taxon>
        <taxon>Persicobacter</taxon>
    </lineage>
</organism>
<dbReference type="InterPro" id="IPR021255">
    <property type="entry name" value="DUF2807"/>
</dbReference>
<name>A0ABN6L6Z1_9BACT</name>
<dbReference type="InterPro" id="IPR054321">
    <property type="entry name" value="PspC-rel_TM"/>
</dbReference>
<feature type="compositionally biased region" description="Polar residues" evidence="6">
    <location>
        <begin position="786"/>
        <end position="798"/>
    </location>
</feature>
<feature type="domain" description="PspC-related transmembrane region" evidence="10">
    <location>
        <begin position="283"/>
        <end position="423"/>
    </location>
</feature>
<dbReference type="Pfam" id="PF22571">
    <property type="entry name" value="LiaI-LiaF-TM_PspC"/>
    <property type="match status" value="1"/>
</dbReference>
<keyword evidence="2" id="KW-1003">Cell membrane</keyword>
<feature type="transmembrane region" description="Helical" evidence="7">
    <location>
        <begin position="216"/>
        <end position="239"/>
    </location>
</feature>
<reference evidence="12 13" key="1">
    <citation type="submission" date="2021-12" db="EMBL/GenBank/DDBJ databases">
        <title>Genome sequencing of bacteria with rrn-lacking chromosome and rrn-plasmid.</title>
        <authorList>
            <person name="Anda M."/>
            <person name="Iwasaki W."/>
        </authorList>
    </citation>
    <scope>NUCLEOTIDE SEQUENCE [LARGE SCALE GENOMIC DNA]</scope>
    <source>
        <strain evidence="12 13">NBRC 101262</strain>
    </source>
</reference>
<evidence type="ECO:0000256" key="7">
    <source>
        <dbReference type="SAM" id="Phobius"/>
    </source>
</evidence>
<evidence type="ECO:0000259" key="11">
    <source>
        <dbReference type="Pfam" id="PF22744"/>
    </source>
</evidence>
<dbReference type="PANTHER" id="PTHR33885">
    <property type="entry name" value="PHAGE SHOCK PROTEIN C"/>
    <property type="match status" value="1"/>
</dbReference>
<dbReference type="Pfam" id="PF04024">
    <property type="entry name" value="PspC"/>
    <property type="match status" value="2"/>
</dbReference>
<keyword evidence="3 7" id="KW-0812">Transmembrane</keyword>
<feature type="transmembrane region" description="Helical" evidence="7">
    <location>
        <begin position="399"/>
        <end position="418"/>
    </location>
</feature>
<protein>
    <recommendedName>
        <fullName evidence="14">Phage shock protein C (PspC) family protein</fullName>
    </recommendedName>
</protein>
<feature type="region of interest" description="Disordered" evidence="6">
    <location>
        <begin position="768"/>
        <end position="798"/>
    </location>
</feature>
<keyword evidence="5 7" id="KW-0472">Membrane</keyword>
<evidence type="ECO:0008006" key="14">
    <source>
        <dbReference type="Google" id="ProtNLM"/>
    </source>
</evidence>
<sequence>MKKSLSISIGGIIFHIDEDGYLILNEYLENIRQHFSPYPDSYVIIEDIENRIAEIFMGKLDEQKQAITLEDVEELMETLGSINDFETFDNNSQYSSNTTQEDEAEDFQVHKRFFRDTGRKVIGGVLAGLGRYFHVDPLWIRIGFLIFFFGFSLVPSLAAAFAIIYLCLSLILPERVEFPEDKNDRQIFRNPDNKVLGGICSGIAAFYKLDVMIIRLIFVALIFFGGSAIFIYLILWALLEEANTPSQKVKMQGQPINLQNIEQSIRKSLKNLEGQETNLTKILLLPFRVLSEVFKFLQKALGPVFGLLIDIVRIAFGAMTSLVGISLLVTIVVALLIRSNYYFPIQNHLPFDIQLFTSMVSPALTGVAFLILIIPSLYLIFLGIMILSRRVFGNPAFHISMFVFWGIALVSGFILGPMEMANFKSKGTFEQLTTAEIPQDSLLTIQVNENNGVDFSQVRLNIQHYKGSEIKLEQQITAYGPNPQEAKEFAKQISYNALFNEGTLMLDQYFAFPEVGTYHMQHVKLNLFLPEGLKFKVGPQVHHILGSRGRDMPYLSTNKEYKVANGRISCMDCPKEASFVPSEVTDYIHGYYENIPIEKCDELEVNGAFEVELIQSADEFLIVNGDEELVNNTEVAINQNKITIGTRGGGWLNNSGNGIRVIISAPKIRHIKLGGACELETEKEINYKQPVSISATGASKVFCEGRFYKLEATASGASKMSFTGFAEQSDFQAAGASKIDAIDLRTAEVKCRASGASKIKVWAEKNLKADASGSSKIQFKGEPRSETSSSGASKVSRY</sequence>
<gene>
    <name evidence="12" type="ORF">PEPS_12820</name>
</gene>